<keyword evidence="3" id="KW-0677">Repeat</keyword>
<dbReference type="EMBL" id="GBEZ01021287">
    <property type="protein sequence ID" value="JAC65451.1"/>
    <property type="molecule type" value="Transcribed_RNA"/>
</dbReference>
<name>A0A061R4I0_9CHLO</name>
<dbReference type="SMART" id="SM00320">
    <property type="entry name" value="WD40"/>
    <property type="match status" value="6"/>
</dbReference>
<dbReference type="PANTHER" id="PTHR19848">
    <property type="entry name" value="WD40 REPEAT PROTEIN"/>
    <property type="match status" value="1"/>
</dbReference>
<organism evidence="7">
    <name type="scientific">Tetraselmis sp. GSL018</name>
    <dbReference type="NCBI Taxonomy" id="582737"/>
    <lineage>
        <taxon>Eukaryota</taxon>
        <taxon>Viridiplantae</taxon>
        <taxon>Chlorophyta</taxon>
        <taxon>core chlorophytes</taxon>
        <taxon>Chlorodendrophyceae</taxon>
        <taxon>Chlorodendrales</taxon>
        <taxon>Chlorodendraceae</taxon>
        <taxon>Tetraselmis</taxon>
    </lineage>
</organism>
<dbReference type="SUPFAM" id="SSF50978">
    <property type="entry name" value="WD40 repeat-like"/>
    <property type="match status" value="1"/>
</dbReference>
<evidence type="ECO:0000256" key="3">
    <source>
        <dbReference type="ARBA" id="ARBA00022737"/>
    </source>
</evidence>
<keyword evidence="2 5" id="KW-0853">WD repeat</keyword>
<dbReference type="CDD" id="cd00200">
    <property type="entry name" value="WD40"/>
    <property type="match status" value="1"/>
</dbReference>
<comment type="subcellular location">
    <subcellularLocation>
        <location evidence="1">Nucleus</location>
        <location evidence="1">Nucleolus</location>
    </subcellularLocation>
</comment>
<feature type="compositionally biased region" description="Low complexity" evidence="6">
    <location>
        <begin position="348"/>
        <end position="359"/>
    </location>
</feature>
<evidence type="ECO:0000256" key="1">
    <source>
        <dbReference type="ARBA" id="ARBA00004604"/>
    </source>
</evidence>
<dbReference type="Pfam" id="PF00400">
    <property type="entry name" value="WD40"/>
    <property type="match status" value="6"/>
</dbReference>
<evidence type="ECO:0000256" key="4">
    <source>
        <dbReference type="ARBA" id="ARBA00023242"/>
    </source>
</evidence>
<keyword evidence="4" id="KW-0539">Nucleus</keyword>
<feature type="repeat" description="WD" evidence="5">
    <location>
        <begin position="251"/>
        <end position="292"/>
    </location>
</feature>
<feature type="non-terminal residue" evidence="7">
    <location>
        <position position="1"/>
    </location>
</feature>
<proteinExistence type="predicted"/>
<dbReference type="PROSITE" id="PS00678">
    <property type="entry name" value="WD_REPEATS_1"/>
    <property type="match status" value="1"/>
</dbReference>
<gene>
    <name evidence="7" type="ORF">TSPGSL018_16013</name>
</gene>
<sequence length="359" mass="39510">GTKNYAVLFQERVELWNVNHEIHAVKGGRGSEQDDFRVFSAGLDNTIRLWDPFDMTCLRVLEEAESELASMTFFEPLGLIATGHDDGHVRIWNLEHSTTLNMKRHTNTVTALTVGQIDVGGGVFAERLLSCSFDGTVAVWEVRKEGDVRPHLISRWEAHGGSEVLSIRYCPMKRVILTSGNDSSIRVWSNSTFQLIGEHIGHDKPVGCMALDANFLFSGSDDCTIRMWDTVPGSRSDRGSAFRGGTHLRTLRGHSQPVTGLDVIPLSGNLVSCSTDCTIRVWNYLTGAVLQTHAHFEEFKCLALRADTDEIIAGTEQDNILRFQAGEEVGTASARTPAGRVDRRGSELRSGSGRAVEPG</sequence>
<feature type="repeat" description="WD" evidence="5">
    <location>
        <begin position="164"/>
        <end position="189"/>
    </location>
</feature>
<reference evidence="7" key="1">
    <citation type="submission" date="2014-05" db="EMBL/GenBank/DDBJ databases">
        <title>The transcriptome of the halophilic microalga Tetraselmis sp. GSL018 isolated from the Great Salt Lake, Utah.</title>
        <authorList>
            <person name="Jinkerson R.E."/>
            <person name="D'Adamo S."/>
            <person name="Posewitz M.C."/>
        </authorList>
    </citation>
    <scope>NUCLEOTIDE SEQUENCE</scope>
    <source>
        <strain evidence="7">GSL018</strain>
    </source>
</reference>
<feature type="repeat" description="WD" evidence="5">
    <location>
        <begin position="199"/>
        <end position="229"/>
    </location>
</feature>
<dbReference type="InterPro" id="IPR001680">
    <property type="entry name" value="WD40_rpt"/>
</dbReference>
<protein>
    <submittedName>
        <fullName evidence="7">Wd-40 repeat-containing protein</fullName>
    </submittedName>
</protein>
<dbReference type="InterPro" id="IPR015943">
    <property type="entry name" value="WD40/YVTN_repeat-like_dom_sf"/>
</dbReference>
<dbReference type="GO" id="GO:0000027">
    <property type="term" value="P:ribosomal large subunit assembly"/>
    <property type="evidence" value="ECO:0007669"/>
    <property type="project" value="TreeGrafter"/>
</dbReference>
<evidence type="ECO:0000256" key="5">
    <source>
        <dbReference type="PROSITE-ProRule" id="PRU00221"/>
    </source>
</evidence>
<feature type="region of interest" description="Disordered" evidence="6">
    <location>
        <begin position="328"/>
        <end position="359"/>
    </location>
</feature>
<dbReference type="Gene3D" id="2.130.10.10">
    <property type="entry name" value="YVTN repeat-like/Quinoprotein amine dehydrogenase"/>
    <property type="match status" value="3"/>
</dbReference>
<dbReference type="PROSITE" id="PS50082">
    <property type="entry name" value="WD_REPEATS_2"/>
    <property type="match status" value="4"/>
</dbReference>
<dbReference type="InterPro" id="IPR019775">
    <property type="entry name" value="WD40_repeat_CS"/>
</dbReference>
<evidence type="ECO:0000313" key="7">
    <source>
        <dbReference type="EMBL" id="JAC65451.1"/>
    </source>
</evidence>
<dbReference type="PRINTS" id="PR00320">
    <property type="entry name" value="GPROTEINBRPT"/>
</dbReference>
<evidence type="ECO:0000256" key="6">
    <source>
        <dbReference type="SAM" id="MobiDB-lite"/>
    </source>
</evidence>
<feature type="repeat" description="WD" evidence="5">
    <location>
        <begin position="61"/>
        <end position="102"/>
    </location>
</feature>
<dbReference type="PANTHER" id="PTHR19848:SF0">
    <property type="entry name" value="NOTCHLESS PROTEIN HOMOLOG 1"/>
    <property type="match status" value="1"/>
</dbReference>
<dbReference type="PROSITE" id="PS50294">
    <property type="entry name" value="WD_REPEATS_REGION"/>
    <property type="match status" value="2"/>
</dbReference>
<dbReference type="InterPro" id="IPR020472">
    <property type="entry name" value="WD40_PAC1"/>
</dbReference>
<dbReference type="AlphaFoldDB" id="A0A061R4I0"/>
<dbReference type="GO" id="GO:0005730">
    <property type="term" value="C:nucleolus"/>
    <property type="evidence" value="ECO:0007669"/>
    <property type="project" value="UniProtKB-SubCell"/>
</dbReference>
<evidence type="ECO:0000256" key="2">
    <source>
        <dbReference type="ARBA" id="ARBA00022574"/>
    </source>
</evidence>
<accession>A0A061R4I0</accession>
<dbReference type="InterPro" id="IPR036322">
    <property type="entry name" value="WD40_repeat_dom_sf"/>
</dbReference>